<reference evidence="4" key="2">
    <citation type="submission" date="2012-11" db="EMBL/GenBank/DDBJ databases">
        <authorList>
            <person name="Kuo A."/>
            <person name="Curtis B.A."/>
            <person name="Tanifuji G."/>
            <person name="Burki F."/>
            <person name="Gruber A."/>
            <person name="Irimia M."/>
            <person name="Maruyama S."/>
            <person name="Arias M.C."/>
            <person name="Ball S.G."/>
            <person name="Gile G.H."/>
            <person name="Hirakawa Y."/>
            <person name="Hopkins J.F."/>
            <person name="Rensing S.A."/>
            <person name="Schmutz J."/>
            <person name="Symeonidi A."/>
            <person name="Elias M."/>
            <person name="Eveleigh R.J."/>
            <person name="Herman E.K."/>
            <person name="Klute M.J."/>
            <person name="Nakayama T."/>
            <person name="Obornik M."/>
            <person name="Reyes-Prieto A."/>
            <person name="Armbrust E.V."/>
            <person name="Aves S.J."/>
            <person name="Beiko R.G."/>
            <person name="Coutinho P."/>
            <person name="Dacks J.B."/>
            <person name="Durnford D.G."/>
            <person name="Fast N.M."/>
            <person name="Green B.R."/>
            <person name="Grisdale C."/>
            <person name="Hempe F."/>
            <person name="Henrissat B."/>
            <person name="Hoppner M.P."/>
            <person name="Ishida K.-I."/>
            <person name="Kim E."/>
            <person name="Koreny L."/>
            <person name="Kroth P.G."/>
            <person name="Liu Y."/>
            <person name="Malik S.-B."/>
            <person name="Maier U.G."/>
            <person name="McRose D."/>
            <person name="Mock T."/>
            <person name="Neilson J.A."/>
            <person name="Onodera N.T."/>
            <person name="Poole A.M."/>
            <person name="Pritham E.J."/>
            <person name="Richards T.A."/>
            <person name="Rocap G."/>
            <person name="Roy S.W."/>
            <person name="Sarai C."/>
            <person name="Schaack S."/>
            <person name="Shirato S."/>
            <person name="Slamovits C.H."/>
            <person name="Spencer D.F."/>
            <person name="Suzuki S."/>
            <person name="Worden A.Z."/>
            <person name="Zauner S."/>
            <person name="Barry K."/>
            <person name="Bell C."/>
            <person name="Bharti A.K."/>
            <person name="Crow J.A."/>
            <person name="Grimwood J."/>
            <person name="Kramer R."/>
            <person name="Lindquist E."/>
            <person name="Lucas S."/>
            <person name="Salamov A."/>
            <person name="McFadden G.I."/>
            <person name="Lane C.E."/>
            <person name="Keeling P.J."/>
            <person name="Gray M.W."/>
            <person name="Grigoriev I.V."/>
            <person name="Archibald J.M."/>
        </authorList>
    </citation>
    <scope>NUCLEOTIDE SEQUENCE</scope>
    <source>
        <strain evidence="4">CCMP2712</strain>
    </source>
</reference>
<dbReference type="GO" id="GO:0016579">
    <property type="term" value="P:protein deubiquitination"/>
    <property type="evidence" value="ECO:0007669"/>
    <property type="project" value="InterPro"/>
</dbReference>
<reference evidence="2 4" key="1">
    <citation type="journal article" date="2012" name="Nature">
        <title>Algal genomes reveal evolutionary mosaicism and the fate of nucleomorphs.</title>
        <authorList>
            <consortium name="DOE Joint Genome Institute"/>
            <person name="Curtis B.A."/>
            <person name="Tanifuji G."/>
            <person name="Burki F."/>
            <person name="Gruber A."/>
            <person name="Irimia M."/>
            <person name="Maruyama S."/>
            <person name="Arias M.C."/>
            <person name="Ball S.G."/>
            <person name="Gile G.H."/>
            <person name="Hirakawa Y."/>
            <person name="Hopkins J.F."/>
            <person name="Kuo A."/>
            <person name="Rensing S.A."/>
            <person name="Schmutz J."/>
            <person name="Symeonidi A."/>
            <person name="Elias M."/>
            <person name="Eveleigh R.J."/>
            <person name="Herman E.K."/>
            <person name="Klute M.J."/>
            <person name="Nakayama T."/>
            <person name="Obornik M."/>
            <person name="Reyes-Prieto A."/>
            <person name="Armbrust E.V."/>
            <person name="Aves S.J."/>
            <person name="Beiko R.G."/>
            <person name="Coutinho P."/>
            <person name="Dacks J.B."/>
            <person name="Durnford D.G."/>
            <person name="Fast N.M."/>
            <person name="Green B.R."/>
            <person name="Grisdale C.J."/>
            <person name="Hempel F."/>
            <person name="Henrissat B."/>
            <person name="Hoppner M.P."/>
            <person name="Ishida K."/>
            <person name="Kim E."/>
            <person name="Koreny L."/>
            <person name="Kroth P.G."/>
            <person name="Liu Y."/>
            <person name="Malik S.B."/>
            <person name="Maier U.G."/>
            <person name="McRose D."/>
            <person name="Mock T."/>
            <person name="Neilson J.A."/>
            <person name="Onodera N.T."/>
            <person name="Poole A.M."/>
            <person name="Pritham E.J."/>
            <person name="Richards T.A."/>
            <person name="Rocap G."/>
            <person name="Roy S.W."/>
            <person name="Sarai C."/>
            <person name="Schaack S."/>
            <person name="Shirato S."/>
            <person name="Slamovits C.H."/>
            <person name="Spencer D.F."/>
            <person name="Suzuki S."/>
            <person name="Worden A.Z."/>
            <person name="Zauner S."/>
            <person name="Barry K."/>
            <person name="Bell C."/>
            <person name="Bharti A.K."/>
            <person name="Crow J.A."/>
            <person name="Grimwood J."/>
            <person name="Kramer R."/>
            <person name="Lindquist E."/>
            <person name="Lucas S."/>
            <person name="Salamov A."/>
            <person name="McFadden G.I."/>
            <person name="Lane C.E."/>
            <person name="Keeling P.J."/>
            <person name="Gray M.W."/>
            <person name="Grigoriev I.V."/>
            <person name="Archibald J.M."/>
        </authorList>
    </citation>
    <scope>NUCLEOTIDE SEQUENCE</scope>
    <source>
        <strain evidence="2 4">CCMP2712</strain>
    </source>
</reference>
<dbReference type="HOGENOM" id="CLU_1631495_0_0_1"/>
<dbReference type="InterPro" id="IPR028889">
    <property type="entry name" value="USP"/>
</dbReference>
<proteinExistence type="predicted"/>
<sequence length="172" mass="19911">YLCEAANRKVDAVKRICIKELPNTLILHLKRFEFDLDFMKKVKVNDCCEFPLTLEMDPYTIQGIERREKMEGDDESLYDLVGVLVHTGTADSGHYYSYIKERKPVSLDGDNDSAKWYLFNDTNVELFDEKDIGPACYGGSECIQQLDPMDSSRSHTKLVSRTYSAYMLFYEK</sequence>
<dbReference type="InterPro" id="IPR001394">
    <property type="entry name" value="Peptidase_C19_UCH"/>
</dbReference>
<dbReference type="OMA" id="MAYDMES"/>
<evidence type="ECO:0000313" key="4">
    <source>
        <dbReference type="Proteomes" id="UP000011087"/>
    </source>
</evidence>
<name>L1JV97_GUITC</name>
<organism evidence="2">
    <name type="scientific">Guillardia theta (strain CCMP2712)</name>
    <name type="common">Cryptophyte</name>
    <dbReference type="NCBI Taxonomy" id="905079"/>
    <lineage>
        <taxon>Eukaryota</taxon>
        <taxon>Cryptophyceae</taxon>
        <taxon>Pyrenomonadales</taxon>
        <taxon>Geminigeraceae</taxon>
        <taxon>Guillardia</taxon>
    </lineage>
</organism>
<dbReference type="GO" id="GO:0005829">
    <property type="term" value="C:cytosol"/>
    <property type="evidence" value="ECO:0007669"/>
    <property type="project" value="TreeGrafter"/>
</dbReference>
<dbReference type="PROSITE" id="PS00973">
    <property type="entry name" value="USP_2"/>
    <property type="match status" value="1"/>
</dbReference>
<dbReference type="Pfam" id="PF00443">
    <property type="entry name" value="UCH"/>
    <property type="match status" value="1"/>
</dbReference>
<dbReference type="OrthoDB" id="289038at2759"/>
<feature type="non-terminal residue" evidence="2">
    <location>
        <position position="1"/>
    </location>
</feature>
<evidence type="ECO:0000259" key="1">
    <source>
        <dbReference type="PROSITE" id="PS50235"/>
    </source>
</evidence>
<keyword evidence="4" id="KW-1185">Reference proteome</keyword>
<dbReference type="InterPro" id="IPR018200">
    <property type="entry name" value="USP_CS"/>
</dbReference>
<dbReference type="PANTHER" id="PTHR24006">
    <property type="entry name" value="UBIQUITIN CARBOXYL-TERMINAL HYDROLASE"/>
    <property type="match status" value="1"/>
</dbReference>
<dbReference type="KEGG" id="gtt:GUITHDRAFT_51654"/>
<dbReference type="PANTHER" id="PTHR24006:SF910">
    <property type="entry name" value="UBIQUITINYL HYDROLASE 1"/>
    <property type="match status" value="1"/>
</dbReference>
<dbReference type="AlphaFoldDB" id="L1JV97"/>
<feature type="domain" description="USP" evidence="1">
    <location>
        <begin position="1"/>
        <end position="172"/>
    </location>
</feature>
<feature type="non-terminal residue" evidence="2">
    <location>
        <position position="172"/>
    </location>
</feature>
<dbReference type="PaxDb" id="55529-EKX52244"/>
<dbReference type="STRING" id="905079.L1JV97"/>
<dbReference type="InterPro" id="IPR050164">
    <property type="entry name" value="Peptidase_C19"/>
</dbReference>
<reference evidence="3" key="3">
    <citation type="submission" date="2015-06" db="UniProtKB">
        <authorList>
            <consortium name="EnsemblProtists"/>
        </authorList>
    </citation>
    <scope>IDENTIFICATION</scope>
</reference>
<dbReference type="Proteomes" id="UP000011087">
    <property type="component" value="Unassembled WGS sequence"/>
</dbReference>
<evidence type="ECO:0000313" key="3">
    <source>
        <dbReference type="EnsemblProtists" id="EKX52244"/>
    </source>
</evidence>
<dbReference type="GO" id="GO:0004843">
    <property type="term" value="F:cysteine-type deubiquitinase activity"/>
    <property type="evidence" value="ECO:0007669"/>
    <property type="project" value="InterPro"/>
</dbReference>
<evidence type="ECO:0000313" key="2">
    <source>
        <dbReference type="EMBL" id="EKX52244.1"/>
    </source>
</evidence>
<dbReference type="PROSITE" id="PS50235">
    <property type="entry name" value="USP_3"/>
    <property type="match status" value="1"/>
</dbReference>
<dbReference type="GO" id="GO:0005634">
    <property type="term" value="C:nucleus"/>
    <property type="evidence" value="ECO:0007669"/>
    <property type="project" value="TreeGrafter"/>
</dbReference>
<dbReference type="eggNOG" id="KOG1866">
    <property type="taxonomic scope" value="Eukaryota"/>
</dbReference>
<protein>
    <recommendedName>
        <fullName evidence="1">USP domain-containing protein</fullName>
    </recommendedName>
</protein>
<gene>
    <name evidence="2" type="ORF">GUITHDRAFT_51654</name>
</gene>
<dbReference type="SUPFAM" id="SSF54001">
    <property type="entry name" value="Cysteine proteinases"/>
    <property type="match status" value="1"/>
</dbReference>
<dbReference type="InterPro" id="IPR038765">
    <property type="entry name" value="Papain-like_cys_pep_sf"/>
</dbReference>
<dbReference type="EnsemblProtists" id="EKX52244">
    <property type="protein sequence ID" value="EKX52244"/>
    <property type="gene ID" value="GUITHDRAFT_51654"/>
</dbReference>
<dbReference type="EMBL" id="JH992973">
    <property type="protein sequence ID" value="EKX52244.1"/>
    <property type="molecule type" value="Genomic_DNA"/>
</dbReference>
<accession>L1JV97</accession>
<dbReference type="GeneID" id="17308846"/>
<dbReference type="RefSeq" id="XP_005839224.1">
    <property type="nucleotide sequence ID" value="XM_005839167.1"/>
</dbReference>
<dbReference type="Gene3D" id="3.90.70.10">
    <property type="entry name" value="Cysteine proteinases"/>
    <property type="match status" value="1"/>
</dbReference>